<gene>
    <name evidence="18" type="ORF">RHS01_04179</name>
</gene>
<dbReference type="Pfam" id="PF00078">
    <property type="entry name" value="RVT_1"/>
    <property type="match status" value="1"/>
</dbReference>
<dbReference type="Pfam" id="PF17921">
    <property type="entry name" value="Integrase_H2C2"/>
    <property type="match status" value="1"/>
</dbReference>
<dbReference type="PANTHER" id="PTHR37984:SF5">
    <property type="entry name" value="PROTEIN NYNRIN-LIKE"/>
    <property type="match status" value="1"/>
</dbReference>
<evidence type="ECO:0000256" key="9">
    <source>
        <dbReference type="ARBA" id="ARBA00022918"/>
    </source>
</evidence>
<dbReference type="PANTHER" id="PTHR37984">
    <property type="entry name" value="PROTEIN CBG26694"/>
    <property type="match status" value="1"/>
</dbReference>
<dbReference type="Gene3D" id="3.30.70.270">
    <property type="match status" value="2"/>
</dbReference>
<keyword evidence="11" id="KW-0238">DNA-binding</keyword>
<evidence type="ECO:0000256" key="6">
    <source>
        <dbReference type="ARBA" id="ARBA00022842"/>
    </source>
</evidence>
<dbReference type="Pfam" id="PF00385">
    <property type="entry name" value="Chromo"/>
    <property type="match status" value="1"/>
</dbReference>
<keyword evidence="10" id="KW-0808">Transferase</keyword>
<dbReference type="InterPro" id="IPR043128">
    <property type="entry name" value="Rev_trsase/Diguanyl_cyclase"/>
</dbReference>
<dbReference type="EMBL" id="JACYCF010000005">
    <property type="protein sequence ID" value="KAF8757247.1"/>
    <property type="molecule type" value="Genomic_DNA"/>
</dbReference>
<keyword evidence="5" id="KW-0378">Hydrolase</keyword>
<evidence type="ECO:0000256" key="14">
    <source>
        <dbReference type="ARBA" id="ARBA00023268"/>
    </source>
</evidence>
<keyword evidence="8" id="KW-0229">DNA integration</keyword>
<dbReference type="CDD" id="cd09274">
    <property type="entry name" value="RNase_HI_RT_Ty3"/>
    <property type="match status" value="1"/>
</dbReference>
<dbReference type="GO" id="GO:0003964">
    <property type="term" value="F:RNA-directed DNA polymerase activity"/>
    <property type="evidence" value="ECO:0007669"/>
    <property type="project" value="UniProtKB-KW"/>
</dbReference>
<dbReference type="InterPro" id="IPR043502">
    <property type="entry name" value="DNA/RNA_pol_sf"/>
</dbReference>
<feature type="domain" description="Chromo" evidence="15">
    <location>
        <begin position="926"/>
        <end position="975"/>
    </location>
</feature>
<dbReference type="InterPro" id="IPR012337">
    <property type="entry name" value="RNaseH-like_sf"/>
</dbReference>
<dbReference type="GO" id="GO:0006508">
    <property type="term" value="P:proteolysis"/>
    <property type="evidence" value="ECO:0007669"/>
    <property type="project" value="UniProtKB-KW"/>
</dbReference>
<evidence type="ECO:0000256" key="3">
    <source>
        <dbReference type="ARBA" id="ARBA00022723"/>
    </source>
</evidence>
<dbReference type="AlphaFoldDB" id="A0A8H7M6W4"/>
<dbReference type="Gene3D" id="3.10.10.10">
    <property type="entry name" value="HIV Type 1 Reverse Transcriptase, subunit A, domain 1"/>
    <property type="match status" value="1"/>
</dbReference>
<evidence type="ECO:0000313" key="19">
    <source>
        <dbReference type="Proteomes" id="UP000614334"/>
    </source>
</evidence>
<name>A0A8H7M6W4_9AGAM</name>
<dbReference type="GO" id="GO:0003677">
    <property type="term" value="F:DNA binding"/>
    <property type="evidence" value="ECO:0007669"/>
    <property type="project" value="UniProtKB-KW"/>
</dbReference>
<dbReference type="GO" id="GO:0006338">
    <property type="term" value="P:chromatin remodeling"/>
    <property type="evidence" value="ECO:0007669"/>
    <property type="project" value="UniProtKB-ARBA"/>
</dbReference>
<dbReference type="InterPro" id="IPR041588">
    <property type="entry name" value="Integrase_H2C2"/>
</dbReference>
<proteinExistence type="predicted"/>
<keyword evidence="7" id="KW-0694">RNA-binding</keyword>
<dbReference type="PROSITE" id="PS50994">
    <property type="entry name" value="INTEGRASE"/>
    <property type="match status" value="1"/>
</dbReference>
<dbReference type="PROSITE" id="PS00598">
    <property type="entry name" value="CHROMO_1"/>
    <property type="match status" value="1"/>
</dbReference>
<evidence type="ECO:0000256" key="12">
    <source>
        <dbReference type="ARBA" id="ARBA00023172"/>
    </source>
</evidence>
<keyword evidence="12" id="KW-0233">DNA recombination</keyword>
<dbReference type="SUPFAM" id="SSF54160">
    <property type="entry name" value="Chromo domain-like"/>
    <property type="match status" value="1"/>
</dbReference>
<evidence type="ECO:0000313" key="18">
    <source>
        <dbReference type="EMBL" id="KAF8757247.1"/>
    </source>
</evidence>
<feature type="domain" description="Integrase catalytic" evidence="17">
    <location>
        <begin position="623"/>
        <end position="789"/>
    </location>
</feature>
<dbReference type="Pfam" id="PF17919">
    <property type="entry name" value="RT_RNaseH_2"/>
    <property type="match status" value="1"/>
</dbReference>
<feature type="domain" description="Reverse transcriptase" evidence="16">
    <location>
        <begin position="102"/>
        <end position="293"/>
    </location>
</feature>
<comment type="caution">
    <text evidence="18">The sequence shown here is derived from an EMBL/GenBank/DDBJ whole genome shotgun (WGS) entry which is preliminary data.</text>
</comment>
<dbReference type="InterPro" id="IPR000477">
    <property type="entry name" value="RT_dom"/>
</dbReference>
<dbReference type="SUPFAM" id="SSF53098">
    <property type="entry name" value="Ribonuclease H-like"/>
    <property type="match status" value="1"/>
</dbReference>
<dbReference type="GO" id="GO:0003723">
    <property type="term" value="F:RNA binding"/>
    <property type="evidence" value="ECO:0007669"/>
    <property type="project" value="UniProtKB-KW"/>
</dbReference>
<keyword evidence="10" id="KW-0239">DNA-directed DNA polymerase</keyword>
<accession>A0A8H7M6W4</accession>
<organism evidence="18 19">
    <name type="scientific">Rhizoctonia solani</name>
    <dbReference type="NCBI Taxonomy" id="456999"/>
    <lineage>
        <taxon>Eukaryota</taxon>
        <taxon>Fungi</taxon>
        <taxon>Dikarya</taxon>
        <taxon>Basidiomycota</taxon>
        <taxon>Agaricomycotina</taxon>
        <taxon>Agaricomycetes</taxon>
        <taxon>Cantharellales</taxon>
        <taxon>Ceratobasidiaceae</taxon>
        <taxon>Rhizoctonia</taxon>
    </lineage>
</organism>
<dbReference type="InterPro" id="IPR036397">
    <property type="entry name" value="RNaseH_sf"/>
</dbReference>
<keyword evidence="13" id="KW-0539">Nucleus</keyword>
<evidence type="ECO:0000259" key="15">
    <source>
        <dbReference type="PROSITE" id="PS50013"/>
    </source>
</evidence>
<evidence type="ECO:0008006" key="20">
    <source>
        <dbReference type="Google" id="ProtNLM"/>
    </source>
</evidence>
<evidence type="ECO:0000256" key="8">
    <source>
        <dbReference type="ARBA" id="ARBA00022908"/>
    </source>
</evidence>
<evidence type="ECO:0000259" key="17">
    <source>
        <dbReference type="PROSITE" id="PS50994"/>
    </source>
</evidence>
<dbReference type="Gene3D" id="2.40.50.40">
    <property type="match status" value="1"/>
</dbReference>
<dbReference type="GO" id="GO:0004190">
    <property type="term" value="F:aspartic-type endopeptidase activity"/>
    <property type="evidence" value="ECO:0007669"/>
    <property type="project" value="UniProtKB-KW"/>
</dbReference>
<evidence type="ECO:0000256" key="2">
    <source>
        <dbReference type="ARBA" id="ARBA00022670"/>
    </source>
</evidence>
<dbReference type="InterPro" id="IPR000953">
    <property type="entry name" value="Chromo/chromo_shadow_dom"/>
</dbReference>
<dbReference type="PROSITE" id="PS50878">
    <property type="entry name" value="RT_POL"/>
    <property type="match status" value="1"/>
</dbReference>
<dbReference type="InterPro" id="IPR050951">
    <property type="entry name" value="Retrovirus_Pol_polyprotein"/>
</dbReference>
<keyword evidence="4" id="KW-0064">Aspartyl protease</keyword>
<dbReference type="Pfam" id="PF24626">
    <property type="entry name" value="SH3_Tf2-1"/>
    <property type="match status" value="1"/>
</dbReference>
<protein>
    <recommendedName>
        <fullName evidence="20">Retrotransposable element Tf2 155 kDa protein type 1</fullName>
    </recommendedName>
</protein>
<evidence type="ECO:0000256" key="7">
    <source>
        <dbReference type="ARBA" id="ARBA00022884"/>
    </source>
</evidence>
<dbReference type="InterPro" id="IPR001584">
    <property type="entry name" value="Integrase_cat-core"/>
</dbReference>
<dbReference type="Gene3D" id="3.30.420.10">
    <property type="entry name" value="Ribonuclease H-like superfamily/Ribonuclease H"/>
    <property type="match status" value="1"/>
</dbReference>
<keyword evidence="9" id="KW-0695">RNA-directed DNA polymerase</keyword>
<keyword evidence="10" id="KW-0548">Nucleotidyltransferase</keyword>
<dbReference type="Proteomes" id="UP000614334">
    <property type="component" value="Unassembled WGS sequence"/>
</dbReference>
<dbReference type="InterPro" id="IPR023779">
    <property type="entry name" value="Chromodomain_CS"/>
</dbReference>
<evidence type="ECO:0000256" key="1">
    <source>
        <dbReference type="ARBA" id="ARBA00004123"/>
    </source>
</evidence>
<dbReference type="Gene3D" id="1.10.340.70">
    <property type="match status" value="1"/>
</dbReference>
<evidence type="ECO:0000256" key="10">
    <source>
        <dbReference type="ARBA" id="ARBA00022932"/>
    </source>
</evidence>
<keyword evidence="6" id="KW-0460">Magnesium</keyword>
<dbReference type="InterPro" id="IPR056924">
    <property type="entry name" value="SH3_Tf2-1"/>
</dbReference>
<evidence type="ECO:0000256" key="11">
    <source>
        <dbReference type="ARBA" id="ARBA00023125"/>
    </source>
</evidence>
<dbReference type="PROSITE" id="PS50013">
    <property type="entry name" value="CHROMO_2"/>
    <property type="match status" value="1"/>
</dbReference>
<reference evidence="18" key="1">
    <citation type="submission" date="2020-09" db="EMBL/GenBank/DDBJ databases">
        <title>Comparative genome analyses of four rice-infecting Rhizoctonia solani isolates reveal extensive enrichment of homogalacturonan modification genes.</title>
        <authorList>
            <person name="Lee D.-Y."/>
            <person name="Jeon J."/>
            <person name="Kim K.-T."/>
            <person name="Cheong K."/>
            <person name="Song H."/>
            <person name="Choi G."/>
            <person name="Ko J."/>
            <person name="Opiyo S.O."/>
            <person name="Zuo S."/>
            <person name="Madhav S."/>
            <person name="Lee Y.-H."/>
            <person name="Wang G.-L."/>
        </authorList>
    </citation>
    <scope>NUCLEOTIDE SEQUENCE</scope>
    <source>
        <strain evidence="18">AG1-IA B2</strain>
    </source>
</reference>
<dbReference type="CDD" id="cd01647">
    <property type="entry name" value="RT_LTR"/>
    <property type="match status" value="1"/>
</dbReference>
<dbReference type="GO" id="GO:0046872">
    <property type="term" value="F:metal ion binding"/>
    <property type="evidence" value="ECO:0007669"/>
    <property type="project" value="UniProtKB-KW"/>
</dbReference>
<dbReference type="InterPro" id="IPR023780">
    <property type="entry name" value="Chromo_domain"/>
</dbReference>
<keyword evidence="3" id="KW-0479">Metal-binding</keyword>
<dbReference type="GO" id="GO:0006310">
    <property type="term" value="P:DNA recombination"/>
    <property type="evidence" value="ECO:0007669"/>
    <property type="project" value="UniProtKB-KW"/>
</dbReference>
<dbReference type="GO" id="GO:0015074">
    <property type="term" value="P:DNA integration"/>
    <property type="evidence" value="ECO:0007669"/>
    <property type="project" value="UniProtKB-KW"/>
</dbReference>
<evidence type="ECO:0000256" key="4">
    <source>
        <dbReference type="ARBA" id="ARBA00022750"/>
    </source>
</evidence>
<dbReference type="SMART" id="SM00298">
    <property type="entry name" value="CHROMO"/>
    <property type="match status" value="1"/>
</dbReference>
<dbReference type="GO" id="GO:0005634">
    <property type="term" value="C:nucleus"/>
    <property type="evidence" value="ECO:0007669"/>
    <property type="project" value="UniProtKB-SubCell"/>
</dbReference>
<evidence type="ECO:0000259" key="16">
    <source>
        <dbReference type="PROSITE" id="PS50878"/>
    </source>
</evidence>
<dbReference type="InterPro" id="IPR016197">
    <property type="entry name" value="Chromo-like_dom_sf"/>
</dbReference>
<dbReference type="FunFam" id="3.30.70.270:FF:000020">
    <property type="entry name" value="Transposon Tf2-6 polyprotein-like Protein"/>
    <property type="match status" value="1"/>
</dbReference>
<dbReference type="SUPFAM" id="SSF56672">
    <property type="entry name" value="DNA/RNA polymerases"/>
    <property type="match status" value="1"/>
</dbReference>
<sequence length="1043" mass="120158">MVGNAQPKIDWNSQTLSFPHNLPEHVAIAKEEEADPNPLEGVPSKYHQYTKVFGEEEFNKLPPHRHYNIGIELTEEGPLNLPLYSMTDAKSTTLKDWLRDKLKAGKIHPSKSLISSPVMFVPKKDGSCRLVVDYRRLNNRTKKNVYPLPRPDDLMAQLCGAKAFTKLDLQWGYNNICVKEGDKWKTAFRTKYGLYKSLVMTFGLTNAPAAFQHFMNELFKDLLDVCVIIYLDDILIYSKDDASHTQHVHKVLKQLMDNQLFCKALDKLKIQAVQEWPVPTRVKEVQSFLGFANFLCCFVANFSHMARPLHNLVKKDTPWKWDIKEQEAFQGLKDTITNAPVLCHADPSKPYFLETDASGAALGSILSQQQEDGRLHPLGFLSESFKGAKQNYNTHDKELLAIICSFEYWRIFLEGTWHPITVFTNHRNLEYWKESCTFNQRHAQWHLLLAGYNFQIVYRPGKQLGKPDALSQRVDHEDIPPEPQSMLPDPVFANIALVTPEKELQRQIESSLDQDKSLEEILQFLQNKSKAPPSIKRVFKDYEMEAGLLFYQGRIVVPDVGTLRTDLLCIFHNSPLAGHLGRQRTLELVSRNYYWPGIHADTYWHVDSCEICQRIRKPKYTSIPPQPLELPVRPWQHVSYNMIVDLPKDGSSNSILVIVDSFTKYRIFVKCSKKLKAPKLVELFLENVWKRHGMPEKTISNRGRVFNNKFLQALYKCLGIDPHFSSAYHPQSNGQTEHVNPSIEHFLRAYSGVNQRDWTRWLPMAEFAYNNAVHSSTGKTPFKALHGWEPTLTPSNVPTDVPEADDLAQTMEAQWKEVELALQQSKQQMMARESGSPTEFEIGEEVWLDAKNVNLKTLSPKLMEQRLGPFKVIEKISNRAYRLELPPTMQIHNVFYIGLLSKVKRDKNRAFENCPPPVTVDGEEEYKVEGITDAEEQNGEWFFRVKWKGYGPEENTWEPWENLKNAGKILKEYKKDMRKKALGAAKAHRGGQCHRHSQYQGIYSHFLGFKQRQMDNIFNHVTLALISYAKRQATSPPALNQHM</sequence>
<evidence type="ECO:0000256" key="5">
    <source>
        <dbReference type="ARBA" id="ARBA00022801"/>
    </source>
</evidence>
<dbReference type="InterPro" id="IPR041577">
    <property type="entry name" value="RT_RNaseH_2"/>
</dbReference>
<keyword evidence="2" id="KW-0645">Protease</keyword>
<comment type="subcellular location">
    <subcellularLocation>
        <location evidence="1">Nucleus</location>
    </subcellularLocation>
</comment>
<dbReference type="GO" id="GO:0003887">
    <property type="term" value="F:DNA-directed DNA polymerase activity"/>
    <property type="evidence" value="ECO:0007669"/>
    <property type="project" value="UniProtKB-KW"/>
</dbReference>
<evidence type="ECO:0000256" key="13">
    <source>
        <dbReference type="ARBA" id="ARBA00023242"/>
    </source>
</evidence>
<keyword evidence="14" id="KW-0511">Multifunctional enzyme</keyword>